<dbReference type="InterPro" id="IPR001633">
    <property type="entry name" value="EAL_dom"/>
</dbReference>
<feature type="transmembrane region" description="Helical" evidence="1">
    <location>
        <begin position="213"/>
        <end position="238"/>
    </location>
</feature>
<sequence length="673" mass="75148">MQGHFNGWIVLLSFVIAVMASYSALNLAGKITRSRGKNRTVWLVAGSLVMGVGVWSMHFVGMLAYHLHTNVTYDVPITLLSSLGSILASFIAFQITARSYSSAWRYGIGGLIMGCGIVTMHYMGMSAMRIPGQITYNPALWLLSAGIALVASYAALYLFHRLRQVQDFSLWKLICAIVMGIAICGMHYTGMAAAQFTYDGDIQHQATAGDEQLQLFLLTGVAVSTFVILAVSWGAIFFERHVLEKMAYKDQLTNLPNRHDLQRYFGERFEASAGGALLFIDLDRFKTINDTLGHDFGDLLLRQVADRLRACIGDIDTLFRLGGDEFLIITKETDAEKIKQLAASILHGIKQAYFIEDHELYVTGSIGISVAPLHGVDRSSLLKAADTAMYNAKNAGKNRYRFFDEEMNRSQLRKLLLEKDLRKAMIHEEFKIMYQPKWDTGTNRLVGMEALLRWQHPQLGLVSPGEFIPIAEDTGIIVPLTRWILTEVCAQNKRWNDQNDMHVSISVNMSIRVFESGLLYEMVTEALHASGLPGGRLELEITESIAMSDVIDTIRQLHTVRELGVKVSLDDFGTGYSSLGSLDELPVDTLKIDQTFIRKSNQTPKQAIISNIITIARNLNMEVVAEGVETSEQIEFLQSRGCHVMQGYYYGKPMSVTDISSWLKHTQSSKVPV</sequence>
<keyword evidence="1" id="KW-1133">Transmembrane helix</keyword>
<dbReference type="SMART" id="SM00052">
    <property type="entry name" value="EAL"/>
    <property type="match status" value="1"/>
</dbReference>
<dbReference type="PANTHER" id="PTHR44757">
    <property type="entry name" value="DIGUANYLATE CYCLASE DGCP"/>
    <property type="match status" value="1"/>
</dbReference>
<evidence type="ECO:0000313" key="6">
    <source>
        <dbReference type="Proteomes" id="UP000650466"/>
    </source>
</evidence>
<dbReference type="PROSITE" id="PS50883">
    <property type="entry name" value="EAL"/>
    <property type="match status" value="1"/>
</dbReference>
<feature type="transmembrane region" description="Helical" evidence="1">
    <location>
        <begin position="40"/>
        <end position="65"/>
    </location>
</feature>
<dbReference type="RefSeq" id="WP_188175892.1">
    <property type="nucleotide sequence ID" value="NZ_JACVVD010000006.1"/>
</dbReference>
<proteinExistence type="predicted"/>
<dbReference type="PROSITE" id="PS50924">
    <property type="entry name" value="MHYT"/>
    <property type="match status" value="1"/>
</dbReference>
<evidence type="ECO:0000313" key="5">
    <source>
        <dbReference type="EMBL" id="MBD0382104.1"/>
    </source>
</evidence>
<keyword evidence="6" id="KW-1185">Reference proteome</keyword>
<gene>
    <name evidence="5" type="ORF">ICC18_18460</name>
</gene>
<dbReference type="InterPro" id="IPR035919">
    <property type="entry name" value="EAL_sf"/>
</dbReference>
<feature type="domain" description="EAL" evidence="2">
    <location>
        <begin position="414"/>
        <end position="667"/>
    </location>
</feature>
<dbReference type="SMART" id="SM00267">
    <property type="entry name" value="GGDEF"/>
    <property type="match status" value="1"/>
</dbReference>
<dbReference type="GO" id="GO:0016020">
    <property type="term" value="C:membrane"/>
    <property type="evidence" value="ECO:0007669"/>
    <property type="project" value="UniProtKB-UniRule"/>
</dbReference>
<keyword evidence="1" id="KW-0472">Membrane</keyword>
<dbReference type="FunFam" id="3.20.20.450:FF:000001">
    <property type="entry name" value="Cyclic di-GMP phosphodiesterase yahA"/>
    <property type="match status" value="1"/>
</dbReference>
<dbReference type="Gene3D" id="3.30.70.270">
    <property type="match status" value="1"/>
</dbReference>
<dbReference type="SUPFAM" id="SSF55073">
    <property type="entry name" value="Nucleotide cyclase"/>
    <property type="match status" value="1"/>
</dbReference>
<feature type="transmembrane region" description="Helical" evidence="1">
    <location>
        <begin position="6"/>
        <end position="28"/>
    </location>
</feature>
<dbReference type="CDD" id="cd01948">
    <property type="entry name" value="EAL"/>
    <property type="match status" value="1"/>
</dbReference>
<name>A0A926QL56_9BACL</name>
<dbReference type="Proteomes" id="UP000650466">
    <property type="component" value="Unassembled WGS sequence"/>
</dbReference>
<keyword evidence="1" id="KW-0812">Transmembrane</keyword>
<dbReference type="Gene3D" id="3.20.20.450">
    <property type="entry name" value="EAL domain"/>
    <property type="match status" value="1"/>
</dbReference>
<accession>A0A926QL56</accession>
<organism evidence="5 6">
    <name type="scientific">Paenibacillus sedimenti</name>
    <dbReference type="NCBI Taxonomy" id="2770274"/>
    <lineage>
        <taxon>Bacteria</taxon>
        <taxon>Bacillati</taxon>
        <taxon>Bacillota</taxon>
        <taxon>Bacilli</taxon>
        <taxon>Bacillales</taxon>
        <taxon>Paenibacillaceae</taxon>
        <taxon>Paenibacillus</taxon>
    </lineage>
</organism>
<dbReference type="NCBIfam" id="TIGR00254">
    <property type="entry name" value="GGDEF"/>
    <property type="match status" value="1"/>
</dbReference>
<dbReference type="EMBL" id="JACVVD010000006">
    <property type="protein sequence ID" value="MBD0382104.1"/>
    <property type="molecule type" value="Genomic_DNA"/>
</dbReference>
<protein>
    <submittedName>
        <fullName evidence="5">EAL domain-containing protein</fullName>
    </submittedName>
</protein>
<feature type="domain" description="MHYT" evidence="4">
    <location>
        <begin position="5"/>
        <end position="197"/>
    </location>
</feature>
<feature type="transmembrane region" description="Helical" evidence="1">
    <location>
        <begin position="103"/>
        <end position="124"/>
    </location>
</feature>
<dbReference type="InterPro" id="IPR052155">
    <property type="entry name" value="Biofilm_reg_signaling"/>
</dbReference>
<dbReference type="SUPFAM" id="SSF141868">
    <property type="entry name" value="EAL domain-like"/>
    <property type="match status" value="1"/>
</dbReference>
<dbReference type="Pfam" id="PF00563">
    <property type="entry name" value="EAL"/>
    <property type="match status" value="1"/>
</dbReference>
<evidence type="ECO:0000259" key="2">
    <source>
        <dbReference type="PROSITE" id="PS50883"/>
    </source>
</evidence>
<evidence type="ECO:0000259" key="4">
    <source>
        <dbReference type="PROSITE" id="PS50924"/>
    </source>
</evidence>
<dbReference type="PROSITE" id="PS50887">
    <property type="entry name" value="GGDEF"/>
    <property type="match status" value="1"/>
</dbReference>
<dbReference type="Pfam" id="PF00990">
    <property type="entry name" value="GGDEF"/>
    <property type="match status" value="1"/>
</dbReference>
<comment type="caution">
    <text evidence="5">The sequence shown here is derived from an EMBL/GenBank/DDBJ whole genome shotgun (WGS) entry which is preliminary data.</text>
</comment>
<feature type="transmembrane region" description="Helical" evidence="1">
    <location>
        <begin position="77"/>
        <end position="96"/>
    </location>
</feature>
<feature type="transmembrane region" description="Helical" evidence="1">
    <location>
        <begin position="171"/>
        <end position="193"/>
    </location>
</feature>
<dbReference type="InterPro" id="IPR005330">
    <property type="entry name" value="MHYT_dom"/>
</dbReference>
<evidence type="ECO:0000256" key="1">
    <source>
        <dbReference type="PROSITE-ProRule" id="PRU00244"/>
    </source>
</evidence>
<reference evidence="5" key="1">
    <citation type="submission" date="2020-09" db="EMBL/GenBank/DDBJ databases">
        <title>Draft Genome Sequence of Paenibacillus sp. WST5.</title>
        <authorList>
            <person name="Bao Z."/>
        </authorList>
    </citation>
    <scope>NUCLEOTIDE SEQUENCE</scope>
    <source>
        <strain evidence="5">WST5</strain>
    </source>
</reference>
<dbReference type="AlphaFoldDB" id="A0A926QL56"/>
<feature type="transmembrane region" description="Helical" evidence="1">
    <location>
        <begin position="139"/>
        <end position="159"/>
    </location>
</feature>
<dbReference type="CDD" id="cd01949">
    <property type="entry name" value="GGDEF"/>
    <property type="match status" value="1"/>
</dbReference>
<dbReference type="Pfam" id="PF03707">
    <property type="entry name" value="MHYT"/>
    <property type="match status" value="2"/>
</dbReference>
<feature type="domain" description="GGDEF" evidence="3">
    <location>
        <begin position="273"/>
        <end position="405"/>
    </location>
</feature>
<dbReference type="InterPro" id="IPR029787">
    <property type="entry name" value="Nucleotide_cyclase"/>
</dbReference>
<evidence type="ECO:0000259" key="3">
    <source>
        <dbReference type="PROSITE" id="PS50887"/>
    </source>
</evidence>
<dbReference type="PANTHER" id="PTHR44757:SF2">
    <property type="entry name" value="BIOFILM ARCHITECTURE MAINTENANCE PROTEIN MBAA"/>
    <property type="match status" value="1"/>
</dbReference>
<dbReference type="InterPro" id="IPR043128">
    <property type="entry name" value="Rev_trsase/Diguanyl_cyclase"/>
</dbReference>
<dbReference type="InterPro" id="IPR000160">
    <property type="entry name" value="GGDEF_dom"/>
</dbReference>